<reference evidence="2" key="1">
    <citation type="submission" date="2016-05" db="EMBL/GenBank/DDBJ databases">
        <title>Microbial consortia oxidize butane by reversing methanogenesis.</title>
        <authorList>
            <person name="Laso-Perez R."/>
            <person name="Richter M."/>
            <person name="Wegener G."/>
            <person name="Musat F."/>
        </authorList>
    </citation>
    <scope>NUCLEOTIDE SEQUENCE [LARGE SCALE GENOMIC DNA]</scope>
    <source>
        <strain evidence="2">BOX1</strain>
    </source>
</reference>
<accession>A0A1F2P525</accession>
<proteinExistence type="predicted"/>
<feature type="compositionally biased region" description="Basic and acidic residues" evidence="1">
    <location>
        <begin position="78"/>
        <end position="88"/>
    </location>
</feature>
<feature type="region of interest" description="Disordered" evidence="1">
    <location>
        <begin position="78"/>
        <end position="131"/>
    </location>
</feature>
<dbReference type="STRING" id="1839936.SBU_000820"/>
<feature type="compositionally biased region" description="Basic and acidic residues" evidence="1">
    <location>
        <begin position="97"/>
        <end position="106"/>
    </location>
</feature>
<organism evidence="2 3">
    <name type="scientific">Candidatus Syntropharchaeum butanivorans</name>
    <dbReference type="NCBI Taxonomy" id="1839936"/>
    <lineage>
        <taxon>Archaea</taxon>
        <taxon>Methanobacteriati</taxon>
        <taxon>Methanobacteriota</taxon>
        <taxon>Stenosarchaea group</taxon>
        <taxon>Methanomicrobia</taxon>
        <taxon>Methanosarcinales</taxon>
        <taxon>ANME-2 cluster</taxon>
        <taxon>Candidatus Syntropharchaeum</taxon>
    </lineage>
</organism>
<dbReference type="AlphaFoldDB" id="A0A1F2P525"/>
<feature type="compositionally biased region" description="Acidic residues" evidence="1">
    <location>
        <begin position="116"/>
        <end position="131"/>
    </location>
</feature>
<dbReference type="Proteomes" id="UP000185779">
    <property type="component" value="Unassembled WGS sequence"/>
</dbReference>
<protein>
    <submittedName>
        <fullName evidence="2">Uncharacterized protein</fullName>
    </submittedName>
</protein>
<sequence length="172" mass="20149">MREMLMSFFLKKRKKKGSKDLNKAESRLIKSAYNLGYEVGYNHHSEIGWVEDELAKILEMAQECGLEEEVRSVYERAKKNGARDRDHAIASALSRKAPHDEGEERRRHTHRKPGTEEEITQDIEETDEWEPDLFEISRDDVARPTNRPEAIDRTPVINLPSFLNSLNFLRRR</sequence>
<evidence type="ECO:0000313" key="3">
    <source>
        <dbReference type="Proteomes" id="UP000185779"/>
    </source>
</evidence>
<evidence type="ECO:0000313" key="2">
    <source>
        <dbReference type="EMBL" id="OFV66278.1"/>
    </source>
</evidence>
<name>A0A1F2P525_9EURY</name>
<dbReference type="EMBL" id="LYOR01000003">
    <property type="protein sequence ID" value="OFV66278.1"/>
    <property type="molecule type" value="Genomic_DNA"/>
</dbReference>
<keyword evidence="3" id="KW-1185">Reference proteome</keyword>
<comment type="caution">
    <text evidence="2">The sequence shown here is derived from an EMBL/GenBank/DDBJ whole genome shotgun (WGS) entry which is preliminary data.</text>
</comment>
<evidence type="ECO:0000256" key="1">
    <source>
        <dbReference type="SAM" id="MobiDB-lite"/>
    </source>
</evidence>
<gene>
    <name evidence="2" type="ORF">SBU_000820</name>
</gene>